<feature type="domain" description="ABC transmembrane type-1" evidence="13">
    <location>
        <begin position="54"/>
        <end position="336"/>
    </location>
</feature>
<dbReference type="SUPFAM" id="SSF52540">
    <property type="entry name" value="P-loop containing nucleoside triphosphate hydrolases"/>
    <property type="match status" value="1"/>
</dbReference>
<dbReference type="STRING" id="398843.A3K89_19915"/>
<protein>
    <submittedName>
        <fullName evidence="14">ATP-binding cassette, subfamily B</fullName>
    </submittedName>
</protein>
<keyword evidence="9 11" id="KW-0472">Membrane</keyword>
<dbReference type="PANTHER" id="PTHR43394:SF1">
    <property type="entry name" value="ATP-BINDING CASSETTE SUB-FAMILY B MEMBER 10, MITOCHONDRIAL"/>
    <property type="match status" value="1"/>
</dbReference>
<dbReference type="PROSITE" id="PS50893">
    <property type="entry name" value="ABC_TRANSPORTER_2"/>
    <property type="match status" value="1"/>
</dbReference>
<dbReference type="InterPro" id="IPR003439">
    <property type="entry name" value="ABC_transporter-like_ATP-bd"/>
</dbReference>
<dbReference type="FunFam" id="3.40.50.300:FF:000221">
    <property type="entry name" value="Multidrug ABC transporter ATP-binding protein"/>
    <property type="match status" value="1"/>
</dbReference>
<feature type="transmembrane region" description="Helical" evidence="11">
    <location>
        <begin position="273"/>
        <end position="298"/>
    </location>
</feature>
<comment type="subcellular location">
    <subcellularLocation>
        <location evidence="1">Cell inner membrane</location>
        <topology evidence="1">Multi-pass membrane protein</topology>
    </subcellularLocation>
</comment>
<evidence type="ECO:0000256" key="3">
    <source>
        <dbReference type="ARBA" id="ARBA00022475"/>
    </source>
</evidence>
<keyword evidence="6" id="KW-0547">Nucleotide-binding</keyword>
<keyword evidence="4" id="KW-0997">Cell inner membrane</keyword>
<evidence type="ECO:0000259" key="13">
    <source>
        <dbReference type="PROSITE" id="PS50929"/>
    </source>
</evidence>
<organism evidence="14 15">
    <name type="scientific">Rhodococcoides kyotonense</name>
    <dbReference type="NCBI Taxonomy" id="398843"/>
    <lineage>
        <taxon>Bacteria</taxon>
        <taxon>Bacillati</taxon>
        <taxon>Actinomycetota</taxon>
        <taxon>Actinomycetes</taxon>
        <taxon>Mycobacteriales</taxon>
        <taxon>Nocardiaceae</taxon>
        <taxon>Rhodococcoides</taxon>
    </lineage>
</organism>
<proteinExistence type="inferred from homology"/>
<evidence type="ECO:0000256" key="6">
    <source>
        <dbReference type="ARBA" id="ARBA00022741"/>
    </source>
</evidence>
<dbReference type="GO" id="GO:0015421">
    <property type="term" value="F:ABC-type oligopeptide transporter activity"/>
    <property type="evidence" value="ECO:0007669"/>
    <property type="project" value="TreeGrafter"/>
</dbReference>
<feature type="transmembrane region" description="Helical" evidence="11">
    <location>
        <begin position="164"/>
        <end position="187"/>
    </location>
</feature>
<keyword evidence="5 11" id="KW-0812">Transmembrane</keyword>
<dbReference type="InterPro" id="IPR011527">
    <property type="entry name" value="ABC1_TM_dom"/>
</dbReference>
<evidence type="ECO:0000256" key="10">
    <source>
        <dbReference type="ARBA" id="ARBA00023455"/>
    </source>
</evidence>
<feature type="transmembrane region" description="Helical" evidence="11">
    <location>
        <begin position="53"/>
        <end position="78"/>
    </location>
</feature>
<comment type="similarity">
    <text evidence="10">Belongs to the ABC transporter superfamily. Siderophore-Fe(3+) uptake transporter (SIUT) (TC 3.A.1.21) family.</text>
</comment>
<dbReference type="Pfam" id="PF00005">
    <property type="entry name" value="ABC_tran"/>
    <property type="match status" value="1"/>
</dbReference>
<dbReference type="GO" id="GO:0016887">
    <property type="term" value="F:ATP hydrolysis activity"/>
    <property type="evidence" value="ECO:0007669"/>
    <property type="project" value="InterPro"/>
</dbReference>
<feature type="transmembrane region" description="Helical" evidence="11">
    <location>
        <begin position="193"/>
        <end position="211"/>
    </location>
</feature>
<dbReference type="Pfam" id="PF00664">
    <property type="entry name" value="ABC_membrane"/>
    <property type="match status" value="1"/>
</dbReference>
<dbReference type="Gene3D" id="1.20.1560.10">
    <property type="entry name" value="ABC transporter type 1, transmembrane domain"/>
    <property type="match status" value="1"/>
</dbReference>
<keyword evidence="8 11" id="KW-1133">Transmembrane helix</keyword>
<dbReference type="GO" id="GO:0005886">
    <property type="term" value="C:plasma membrane"/>
    <property type="evidence" value="ECO:0007669"/>
    <property type="project" value="UniProtKB-SubCell"/>
</dbReference>
<dbReference type="InterPro" id="IPR039421">
    <property type="entry name" value="Type_1_exporter"/>
</dbReference>
<dbReference type="Proteomes" id="UP000198327">
    <property type="component" value="Unassembled WGS sequence"/>
</dbReference>
<evidence type="ECO:0000256" key="8">
    <source>
        <dbReference type="ARBA" id="ARBA00022989"/>
    </source>
</evidence>
<keyword evidence="15" id="KW-1185">Reference proteome</keyword>
<evidence type="ECO:0000256" key="4">
    <source>
        <dbReference type="ARBA" id="ARBA00022519"/>
    </source>
</evidence>
<dbReference type="GO" id="GO:0005524">
    <property type="term" value="F:ATP binding"/>
    <property type="evidence" value="ECO:0007669"/>
    <property type="project" value="UniProtKB-KW"/>
</dbReference>
<dbReference type="SUPFAM" id="SSF90123">
    <property type="entry name" value="ABC transporter transmembrane region"/>
    <property type="match status" value="1"/>
</dbReference>
<dbReference type="CDD" id="cd18543">
    <property type="entry name" value="ABC_6TM_Rv0194_D1_like"/>
    <property type="match status" value="1"/>
</dbReference>
<dbReference type="AlphaFoldDB" id="A0A239FEW7"/>
<keyword evidence="3" id="KW-1003">Cell membrane</keyword>
<evidence type="ECO:0000256" key="2">
    <source>
        <dbReference type="ARBA" id="ARBA00022448"/>
    </source>
</evidence>
<dbReference type="SMART" id="SM00382">
    <property type="entry name" value="AAA"/>
    <property type="match status" value="1"/>
</dbReference>
<accession>A0A239FEW7</accession>
<keyword evidence="7 14" id="KW-0067">ATP-binding</keyword>
<dbReference type="InterPro" id="IPR027417">
    <property type="entry name" value="P-loop_NTPase"/>
</dbReference>
<gene>
    <name evidence="14" type="ORF">SAMN05421642_103259</name>
</gene>
<dbReference type="InterPro" id="IPR036640">
    <property type="entry name" value="ABC1_TM_sf"/>
</dbReference>
<name>A0A239FEW7_9NOCA</name>
<dbReference type="PROSITE" id="PS50929">
    <property type="entry name" value="ABC_TM1F"/>
    <property type="match status" value="1"/>
</dbReference>
<evidence type="ECO:0000256" key="1">
    <source>
        <dbReference type="ARBA" id="ARBA00004429"/>
    </source>
</evidence>
<evidence type="ECO:0000256" key="9">
    <source>
        <dbReference type="ARBA" id="ARBA00023136"/>
    </source>
</evidence>
<keyword evidence="2" id="KW-0813">Transport</keyword>
<dbReference type="EMBL" id="FZOW01000003">
    <property type="protein sequence ID" value="SNS55347.1"/>
    <property type="molecule type" value="Genomic_DNA"/>
</dbReference>
<feature type="transmembrane region" description="Helical" evidence="11">
    <location>
        <begin position="90"/>
        <end position="110"/>
    </location>
</feature>
<dbReference type="InterPro" id="IPR017871">
    <property type="entry name" value="ABC_transporter-like_CS"/>
</dbReference>
<dbReference type="PANTHER" id="PTHR43394">
    <property type="entry name" value="ATP-DEPENDENT PERMEASE MDL1, MITOCHONDRIAL"/>
    <property type="match status" value="1"/>
</dbReference>
<feature type="domain" description="ABC transporter" evidence="12">
    <location>
        <begin position="371"/>
        <end position="606"/>
    </location>
</feature>
<evidence type="ECO:0000256" key="5">
    <source>
        <dbReference type="ARBA" id="ARBA00022692"/>
    </source>
</evidence>
<evidence type="ECO:0000256" key="11">
    <source>
        <dbReference type="SAM" id="Phobius"/>
    </source>
</evidence>
<dbReference type="Gene3D" id="3.40.50.300">
    <property type="entry name" value="P-loop containing nucleotide triphosphate hydrolases"/>
    <property type="match status" value="1"/>
</dbReference>
<dbReference type="PROSITE" id="PS00211">
    <property type="entry name" value="ABC_TRANSPORTER_1"/>
    <property type="match status" value="1"/>
</dbReference>
<evidence type="ECO:0000256" key="7">
    <source>
        <dbReference type="ARBA" id="ARBA00022840"/>
    </source>
</evidence>
<dbReference type="InterPro" id="IPR003593">
    <property type="entry name" value="AAA+_ATPase"/>
</dbReference>
<reference evidence="15" key="1">
    <citation type="submission" date="2017-06" db="EMBL/GenBank/DDBJ databases">
        <authorList>
            <person name="Varghese N."/>
            <person name="Submissions S."/>
        </authorList>
    </citation>
    <scope>NUCLEOTIDE SEQUENCE [LARGE SCALE GENOMIC DNA]</scope>
    <source>
        <strain evidence="15">JCM 23211</strain>
    </source>
</reference>
<feature type="transmembrane region" description="Helical" evidence="11">
    <location>
        <begin position="310"/>
        <end position="332"/>
    </location>
</feature>
<evidence type="ECO:0000259" key="12">
    <source>
        <dbReference type="PROSITE" id="PS50893"/>
    </source>
</evidence>
<sequence length="609" mass="66203">MKAFFRREVRGIDVSTGVLEQQVTVIDQSDSKQAKRSSLARFYPFVAPYKWRFVFSIIASLVATMTGLAIPLVMQGVIDGPITDGNFAGVWWPAALVLFLGTVDAVGIWVRRYLVSAPSSQFEIATRATVFEKLQRLSVSAHEGWESGQLLSRAIADLSLLRRFVAFVGPFIIINSVTLVVGLGVLFVQSWQLGAIMLVTSVPLVIICTRFESMYRVAARDAQDQAGDVTTTVEESIQGIRVLKAFGRSAHLGRRFLRQAATLRGTELKKVRYLAILWALIVGIPPLGIGAMLAFGTYSIVQGTMTTGMLVAAMAIVAFLLWPIEAFGYLLAELNNARTAADRYWEIMDTPETITGPTKPVRLPQNLRGELAFHDVGFTFPDASAPLLEGVEFRVEPGEAVAVVGVTGSGKTALTNLVPRLFDVTEGAVTIDGIDIRTLSLEDLRSVVSVAFEDPVLFSASVRENVALGTPGASDFDVEEALAVACATEFVDKLPWGRDTRIGEQGMSLSGGQRQRLALARAVLGRPRILVLDDPLSALDVNTEALVQENLRRVLTQSTTLIVAHRPSTAALADRVIHLEDGRIVEQGTHERLLATSAKYRHVMGSIDG</sequence>
<evidence type="ECO:0000313" key="15">
    <source>
        <dbReference type="Proteomes" id="UP000198327"/>
    </source>
</evidence>
<evidence type="ECO:0000313" key="14">
    <source>
        <dbReference type="EMBL" id="SNS55347.1"/>
    </source>
</evidence>